<sequence>MAVLRGKAPIIREKRLSAIGAYYGTVEALLREFYDGNLKQRIRTFSQETNSDILYALQAINSIENVVIIIHGPRGCGIIQNHYNNRNSLATQWAVTNIDEEDSILGSDVKLRKTVKSIYTENQPEIIFILTTSVVAINNDDVASVAQDLTDELGIPIVPIYTDGFKSKIGITGYDTAIHSIVKHLLPNRAEKENFINVISLNENKEGIEELKRLLEALGVEANVFPGFSKYQDLAKAGSAAFNLVVKKGEGDYFAKVLKEVYQTPEIEANAPVGVKATGKWLAQIGKQLGREQQAKELIEKESQHAVKALERYKVDRIKVYLSCEPEYANSLIGLLEELNAEVVGIKVPYLDITLLDQMEKLYRKNPELSLLIGEGQPYEQINILRKSGAEVYVGNDQAVGSIALEGIPVLDIRDINILGYKGSISFAEKFYRLVKYRGFSENFNAAPKPPVYQTGWLKKNTNWYIKQEVK</sequence>
<dbReference type="RefSeq" id="WP_165755761.1">
    <property type="nucleotide sequence ID" value="NZ_MZGX01000019.1"/>
</dbReference>
<dbReference type="STRING" id="48256.CLHUN_28300"/>
<organism evidence="2 3">
    <name type="scientific">Ruminiclostridium hungatei</name>
    <name type="common">Clostridium hungatei</name>
    <dbReference type="NCBI Taxonomy" id="48256"/>
    <lineage>
        <taxon>Bacteria</taxon>
        <taxon>Bacillati</taxon>
        <taxon>Bacillota</taxon>
        <taxon>Clostridia</taxon>
        <taxon>Eubacteriales</taxon>
        <taxon>Oscillospiraceae</taxon>
        <taxon>Ruminiclostridium</taxon>
    </lineage>
</organism>
<dbReference type="EC" id="1.18.6.1" evidence="2"/>
<accession>A0A1V4SH70</accession>
<keyword evidence="2" id="KW-0560">Oxidoreductase</keyword>
<feature type="domain" description="Nitrogenase/oxidoreductase component 1" evidence="1">
    <location>
        <begin position="56"/>
        <end position="435"/>
    </location>
</feature>
<dbReference type="Pfam" id="PF00148">
    <property type="entry name" value="Oxidored_nitro"/>
    <property type="match status" value="1"/>
</dbReference>
<dbReference type="Proteomes" id="UP000191554">
    <property type="component" value="Unassembled WGS sequence"/>
</dbReference>
<dbReference type="InterPro" id="IPR049939">
    <property type="entry name" value="NifE-like"/>
</dbReference>
<dbReference type="PANTHER" id="PTHR42956:SF1">
    <property type="entry name" value="NITROGENASE IRON-MOLYBDENUM COFACTOR BIOSYNTHESIS PROTEIN NIFE"/>
    <property type="match status" value="1"/>
</dbReference>
<gene>
    <name evidence="2" type="primary">nifK_1</name>
    <name evidence="2" type="ORF">CLHUN_28300</name>
</gene>
<dbReference type="PANTHER" id="PTHR42956">
    <property type="entry name" value="NITROGENASE IRON-MOLYBDENUM COFACTOR BIOSYNTHESIS PROTEIN NIFE"/>
    <property type="match status" value="1"/>
</dbReference>
<keyword evidence="3" id="KW-1185">Reference proteome</keyword>
<name>A0A1V4SH70_RUMHU</name>
<proteinExistence type="predicted"/>
<dbReference type="GO" id="GO:0016163">
    <property type="term" value="F:nitrogenase activity"/>
    <property type="evidence" value="ECO:0007669"/>
    <property type="project" value="UniProtKB-EC"/>
</dbReference>
<evidence type="ECO:0000259" key="1">
    <source>
        <dbReference type="Pfam" id="PF00148"/>
    </source>
</evidence>
<evidence type="ECO:0000313" key="3">
    <source>
        <dbReference type="Proteomes" id="UP000191554"/>
    </source>
</evidence>
<dbReference type="InterPro" id="IPR000510">
    <property type="entry name" value="Nase/OxRdtase_comp1"/>
</dbReference>
<comment type="caution">
    <text evidence="2">The sequence shown here is derived from an EMBL/GenBank/DDBJ whole genome shotgun (WGS) entry which is preliminary data.</text>
</comment>
<evidence type="ECO:0000313" key="2">
    <source>
        <dbReference type="EMBL" id="OPX43282.1"/>
    </source>
</evidence>
<dbReference type="CDD" id="cd00316">
    <property type="entry name" value="Oxidoreductase_nitrogenase"/>
    <property type="match status" value="1"/>
</dbReference>
<reference evidence="2 3" key="1">
    <citation type="submission" date="2017-03" db="EMBL/GenBank/DDBJ databases">
        <title>Genome sequence of Clostridium hungatei DSM 14427.</title>
        <authorList>
            <person name="Poehlein A."/>
            <person name="Daniel R."/>
        </authorList>
    </citation>
    <scope>NUCLEOTIDE SEQUENCE [LARGE SCALE GENOMIC DNA]</scope>
    <source>
        <strain evidence="2 3">DSM 14427</strain>
    </source>
</reference>
<dbReference type="Gene3D" id="3.40.50.1980">
    <property type="entry name" value="Nitrogenase molybdenum iron protein domain"/>
    <property type="match status" value="3"/>
</dbReference>
<dbReference type="SUPFAM" id="SSF53807">
    <property type="entry name" value="Helical backbone' metal receptor"/>
    <property type="match status" value="1"/>
</dbReference>
<dbReference type="EMBL" id="MZGX01000019">
    <property type="protein sequence ID" value="OPX43282.1"/>
    <property type="molecule type" value="Genomic_DNA"/>
</dbReference>
<dbReference type="AlphaFoldDB" id="A0A1V4SH70"/>
<protein>
    <submittedName>
        <fullName evidence="2">Nitrogenase molybdenum-iron protein beta chain</fullName>
        <ecNumber evidence="2">1.18.6.1</ecNumber>
    </submittedName>
</protein>